<gene>
    <name evidence="2" type="ORF">OSTQU699_LOCUS2599</name>
</gene>
<comment type="caution">
    <text evidence="2">The sequence shown here is derived from an EMBL/GenBank/DDBJ whole genome shotgun (WGS) entry which is preliminary data.</text>
</comment>
<accession>A0A8S1ITJ7</accession>
<feature type="region of interest" description="Disordered" evidence="1">
    <location>
        <begin position="524"/>
        <end position="553"/>
    </location>
</feature>
<sequence>MGGPKAMDMPGLQVHCKKDGSWRDVNLQLTHVVGTPAGAVLRVGVGNATSIEGEIVEFGEMSKRLQCTPRTASDADANFMQTGLRVLGCEQPQSSEKKWYQCKVQDRRSILQDGRVANEVLVRWDGSEGKGSATTWLSLSQHALKIPVQQDVSQHPKFVEWVGAMEKLRGNSANHLADGRRPQASGLGVCANGNERHGTLPPAEHGATAERIVVDLTEQSSLASDAADPAAVPPSDAFGPRCNGAQAPTPLCASGNGQLDPNLNIGANPHFSGVDNCQGSIGLEDGGPVGGSNRVSPAGPSVGGRPQLGIGREGSADDGGLSCNEQMLDDSDGEDPGAQARAHGPASQAGAAPGMAGPSGLGLGAQRGLPGGYPDPAPLLAAGMPYGGLRYGPRGPDLASLPSAPLGGPALRPALPYADPMAHVQYAPSLPAGLGPRVMAPPHAGPTAHAWPVGAGGVMDLRVQHGLHASPAAMWGALHHHQQHVQAPYVHLPVGGHWQGQMPSLDLPAQRVEQCSLLTSESLSDLDTPRAAQSGAPALPAVGSLQPAHGDPVPARQPSIDLYCSESALDDPHGGAAGPTGPATHQVAPLSLRGFASPGLGASALGMVLDRQGGHPRYDVLSQHNGRKGILGNAAGHPCGPPSRQASLPDFRSAAFAHVPALASLPGIAGAEAGPAAGATSRKQPTREARRAPQGDPKAAEGEGRGGGAPSAKMEVAVEVEWGEEDAPMEGSPVTMEDVSRLGILYLAACCFIETGPGPGTEQFRAARKLLGQGEDLKRRKLSWQDI</sequence>
<evidence type="ECO:0000313" key="2">
    <source>
        <dbReference type="EMBL" id="CAD7697238.1"/>
    </source>
</evidence>
<name>A0A8S1ITJ7_9CHLO</name>
<protein>
    <submittedName>
        <fullName evidence="2">Uncharacterized protein</fullName>
    </submittedName>
</protein>
<dbReference type="Proteomes" id="UP000708148">
    <property type="component" value="Unassembled WGS sequence"/>
</dbReference>
<dbReference type="AlphaFoldDB" id="A0A8S1ITJ7"/>
<dbReference type="EMBL" id="CAJHUC010000631">
    <property type="protein sequence ID" value="CAD7697238.1"/>
    <property type="molecule type" value="Genomic_DNA"/>
</dbReference>
<feature type="compositionally biased region" description="Basic and acidic residues" evidence="1">
    <location>
        <begin position="685"/>
        <end position="704"/>
    </location>
</feature>
<evidence type="ECO:0000256" key="1">
    <source>
        <dbReference type="SAM" id="MobiDB-lite"/>
    </source>
</evidence>
<feature type="region of interest" description="Disordered" evidence="1">
    <location>
        <begin position="276"/>
        <end position="369"/>
    </location>
</feature>
<proteinExistence type="predicted"/>
<organism evidence="2 3">
    <name type="scientific">Ostreobium quekettii</name>
    <dbReference type="NCBI Taxonomy" id="121088"/>
    <lineage>
        <taxon>Eukaryota</taxon>
        <taxon>Viridiplantae</taxon>
        <taxon>Chlorophyta</taxon>
        <taxon>core chlorophytes</taxon>
        <taxon>Ulvophyceae</taxon>
        <taxon>TCBD clade</taxon>
        <taxon>Bryopsidales</taxon>
        <taxon>Ostreobineae</taxon>
        <taxon>Ostreobiaceae</taxon>
        <taxon>Ostreobium</taxon>
    </lineage>
</organism>
<evidence type="ECO:0000313" key="3">
    <source>
        <dbReference type="Proteomes" id="UP000708148"/>
    </source>
</evidence>
<feature type="compositionally biased region" description="Low complexity" evidence="1">
    <location>
        <begin position="221"/>
        <end position="237"/>
    </location>
</feature>
<feature type="region of interest" description="Disordered" evidence="1">
    <location>
        <begin position="673"/>
        <end position="712"/>
    </location>
</feature>
<reference evidence="2" key="1">
    <citation type="submission" date="2020-12" db="EMBL/GenBank/DDBJ databases">
        <authorList>
            <person name="Iha C."/>
        </authorList>
    </citation>
    <scope>NUCLEOTIDE SEQUENCE</scope>
</reference>
<feature type="compositionally biased region" description="Gly residues" evidence="1">
    <location>
        <begin position="357"/>
        <end position="369"/>
    </location>
</feature>
<keyword evidence="3" id="KW-1185">Reference proteome</keyword>
<feature type="compositionally biased region" description="Low complexity" evidence="1">
    <location>
        <begin position="342"/>
        <end position="356"/>
    </location>
</feature>
<feature type="region of interest" description="Disordered" evidence="1">
    <location>
        <begin position="221"/>
        <end position="243"/>
    </location>
</feature>